<proteinExistence type="predicted"/>
<name>A0ABN7BV13_9MOLU</name>
<reference evidence="2" key="1">
    <citation type="journal article" date="2024" name="FEMS Microbiol. Lett.">
        <title>Genomic insights into Spiroplasma endosymbionts that induce male-killing and protective phenotypes in the pea aphid.</title>
        <authorList>
            <person name="Arai H."/>
            <person name="Legeai F."/>
            <person name="Kageyama D."/>
            <person name="Sugio A."/>
            <person name="Simon J.C."/>
        </authorList>
    </citation>
    <scope>NUCLEOTIDE SEQUENCE [LARGE SCALE GENOMIC DNA]</scope>
    <source>
        <strain evidence="2">sAp269</strain>
    </source>
</reference>
<protein>
    <submittedName>
        <fullName evidence="1">Uncharacterized protein</fullName>
    </submittedName>
</protein>
<evidence type="ECO:0000313" key="1">
    <source>
        <dbReference type="EMBL" id="BET38782.1"/>
    </source>
</evidence>
<dbReference type="Gene3D" id="3.40.1350.10">
    <property type="match status" value="1"/>
</dbReference>
<sequence>MEQLKIIEIINRWGYLNTYQISLLLNKEINAVDWLIRTLIDKKLIRVDQLTRKNIYMLSSLGNRKLGKKSKSIRINYNELKHQDLLIKWLCQQTDIISYQTERELKTESYREKGYPDLLVHYENKIMIIEFERTRKTKQRMRQKFDGLRHYCKNGYDVLFLVPNENMKKFVDEQIKIYNWKIATFKTQIFNINIDN</sequence>
<dbReference type="Proteomes" id="UP001473424">
    <property type="component" value="Chromosome"/>
</dbReference>
<dbReference type="RefSeq" id="WP_353305724.1">
    <property type="nucleotide sequence ID" value="NZ_AP028955.1"/>
</dbReference>
<keyword evidence="2" id="KW-1185">Reference proteome</keyword>
<accession>A0ABN7BV13</accession>
<dbReference type="EMBL" id="AP028955">
    <property type="protein sequence ID" value="BET38782.1"/>
    <property type="molecule type" value="Genomic_DNA"/>
</dbReference>
<gene>
    <name evidence="1" type="ORF">SAP269_13710</name>
</gene>
<dbReference type="InterPro" id="IPR011856">
    <property type="entry name" value="tRNA_endonuc-like_dom_sf"/>
</dbReference>
<evidence type="ECO:0000313" key="2">
    <source>
        <dbReference type="Proteomes" id="UP001473424"/>
    </source>
</evidence>
<organism evidence="1 2">
    <name type="scientific">Spiroplasma ixodetis</name>
    <dbReference type="NCBI Taxonomy" id="2141"/>
    <lineage>
        <taxon>Bacteria</taxon>
        <taxon>Bacillati</taxon>
        <taxon>Mycoplasmatota</taxon>
        <taxon>Mollicutes</taxon>
        <taxon>Entomoplasmatales</taxon>
        <taxon>Spiroplasmataceae</taxon>
        <taxon>Spiroplasma</taxon>
    </lineage>
</organism>